<sequence>KTPVLLLKTKSTPDDGYDEYFSAADDGRYGPVFVPVLEHRFKTDSLKQIRECVQEGGFDGNSKTAKYGAIIFTSQRAVEAFTQVVEDIRAAGPSRPLDELLPATTPLYVVGPATARGLRALNLQCPVLGEESGNGEALAGYILEHYNHTAKRDAEGRKLPILFLVGEQRRDVIPKTLQSAELSDARRAEVHELVVYETGEMQTFRPSFARILEKNERDGVREQWVVVFSPTGCRVMLECLGLLDGETGRAKEGEGSRKRDTRIATIGPTTRDFLVRKFGFEPDVCAPKPSPEGVGEAIEAFERTSSSPPRSQEEKISPNKGTKRKADTSASPKAARGKKAVEKKQKTLEETLPEGDDDDKSKDVEMNQAAGGEGAEVKKPDETEASKLEKEAQEDDEKKDEDSGEVKAAGKQEDGPKEEDAPKEVHDQADGAIEESSQRRNDMPSNILEKGIIYFFTRSRVGIDDPEGASDIQRSYFVLRPIPKGAKLGDGTIDELNNNRLFALPKKVLPKSPNDRFMAFVEKAQTTVKDLKESFFAGTGYQTQTAGSRQQHPVMPIGEGVYALTQTGRNTHLAYMLTVPSELGEVQEEMGLHTKGSFVMSVKNPERPGPANAQLDQKPDWPKEFINEFRGLAWSPVRPKYLDYAHVQILLIGEGNTDNSDNMGQALEPAKKDEKDDNKETPKEEMEKLEHEDELRVEHLKGDESDAVFADLGLDRGVYEKVVTTW</sequence>
<reference evidence="3" key="1">
    <citation type="journal article" date="2020" name="Stud. Mycol.">
        <title>101 Dothideomycetes genomes: a test case for predicting lifestyles and emergence of pathogens.</title>
        <authorList>
            <person name="Haridas S."/>
            <person name="Albert R."/>
            <person name="Binder M."/>
            <person name="Bloem J."/>
            <person name="Labutti K."/>
            <person name="Salamov A."/>
            <person name="Andreopoulos B."/>
            <person name="Baker S."/>
            <person name="Barry K."/>
            <person name="Bills G."/>
            <person name="Bluhm B."/>
            <person name="Cannon C."/>
            <person name="Castanera R."/>
            <person name="Culley D."/>
            <person name="Daum C."/>
            <person name="Ezra D."/>
            <person name="Gonzalez J."/>
            <person name="Henrissat B."/>
            <person name="Kuo A."/>
            <person name="Liang C."/>
            <person name="Lipzen A."/>
            <person name="Lutzoni F."/>
            <person name="Magnuson J."/>
            <person name="Mondo S."/>
            <person name="Nolan M."/>
            <person name="Ohm R."/>
            <person name="Pangilinan J."/>
            <person name="Park H.-J."/>
            <person name="Ramirez L."/>
            <person name="Alfaro M."/>
            <person name="Sun H."/>
            <person name="Tritt A."/>
            <person name="Yoshinaga Y."/>
            <person name="Zwiers L.-H."/>
            <person name="Turgeon B."/>
            <person name="Goodwin S."/>
            <person name="Spatafora J."/>
            <person name="Crous P."/>
            <person name="Grigoriev I."/>
        </authorList>
    </citation>
    <scope>NUCLEOTIDE SEQUENCE</scope>
    <source>
        <strain evidence="3">CBS 121410</strain>
    </source>
</reference>
<feature type="compositionally biased region" description="Basic and acidic residues" evidence="1">
    <location>
        <begin position="339"/>
        <end position="349"/>
    </location>
</feature>
<dbReference type="InterPro" id="IPR039793">
    <property type="entry name" value="UROS/Hem4"/>
</dbReference>
<dbReference type="Pfam" id="PF02602">
    <property type="entry name" value="HEM4"/>
    <property type="match status" value="1"/>
</dbReference>
<dbReference type="EMBL" id="ML978716">
    <property type="protein sequence ID" value="KAF2088518.1"/>
    <property type="molecule type" value="Genomic_DNA"/>
</dbReference>
<dbReference type="FunFam" id="3.40.50.10090:FF:000011">
    <property type="entry name" value="Uroporphyrinogen-III synthase (UroS), putative"/>
    <property type="match status" value="1"/>
</dbReference>
<dbReference type="Gene3D" id="3.40.50.10090">
    <property type="match status" value="2"/>
</dbReference>
<feature type="non-terminal residue" evidence="3">
    <location>
        <position position="1"/>
    </location>
</feature>
<feature type="compositionally biased region" description="Basic and acidic residues" evidence="1">
    <location>
        <begin position="375"/>
        <end position="391"/>
    </location>
</feature>
<feature type="region of interest" description="Disordered" evidence="1">
    <location>
        <begin position="655"/>
        <end position="696"/>
    </location>
</feature>
<feature type="domain" description="Tetrapyrrole biosynthesis uroporphyrinogen III synthase" evidence="2">
    <location>
        <begin position="29"/>
        <end position="293"/>
    </location>
</feature>
<dbReference type="GO" id="GO:0006780">
    <property type="term" value="P:uroporphyrinogen III biosynthetic process"/>
    <property type="evidence" value="ECO:0007669"/>
    <property type="project" value="InterPro"/>
</dbReference>
<comment type="caution">
    <text evidence="3">The sequence shown here is derived from an EMBL/GenBank/DDBJ whole genome shotgun (WGS) entry which is preliminary data.</text>
</comment>
<dbReference type="Proteomes" id="UP000799776">
    <property type="component" value="Unassembled WGS sequence"/>
</dbReference>
<feature type="non-terminal residue" evidence="3">
    <location>
        <position position="726"/>
    </location>
</feature>
<evidence type="ECO:0000313" key="3">
    <source>
        <dbReference type="EMBL" id="KAF2088518.1"/>
    </source>
</evidence>
<dbReference type="AlphaFoldDB" id="A0A9P4HXE0"/>
<organism evidence="3 4">
    <name type="scientific">Saccharata proteae CBS 121410</name>
    <dbReference type="NCBI Taxonomy" id="1314787"/>
    <lineage>
        <taxon>Eukaryota</taxon>
        <taxon>Fungi</taxon>
        <taxon>Dikarya</taxon>
        <taxon>Ascomycota</taxon>
        <taxon>Pezizomycotina</taxon>
        <taxon>Dothideomycetes</taxon>
        <taxon>Dothideomycetes incertae sedis</taxon>
        <taxon>Botryosphaeriales</taxon>
        <taxon>Saccharataceae</taxon>
        <taxon>Saccharata</taxon>
    </lineage>
</organism>
<dbReference type="GO" id="GO:0004852">
    <property type="term" value="F:uroporphyrinogen-III synthase activity"/>
    <property type="evidence" value="ECO:0007669"/>
    <property type="project" value="InterPro"/>
</dbReference>
<accession>A0A9P4HXE0</accession>
<dbReference type="OrthoDB" id="1028014at2759"/>
<name>A0A9P4HXE0_9PEZI</name>
<dbReference type="SUPFAM" id="SSF69618">
    <property type="entry name" value="HemD-like"/>
    <property type="match status" value="1"/>
</dbReference>
<dbReference type="CDD" id="cd06578">
    <property type="entry name" value="HemD"/>
    <property type="match status" value="1"/>
</dbReference>
<dbReference type="InterPro" id="IPR003754">
    <property type="entry name" value="4pyrrol_synth_uPrphyn_synth"/>
</dbReference>
<evidence type="ECO:0000313" key="4">
    <source>
        <dbReference type="Proteomes" id="UP000799776"/>
    </source>
</evidence>
<proteinExistence type="predicted"/>
<dbReference type="PANTHER" id="PTHR12390:SF0">
    <property type="entry name" value="UROPORPHYRINOGEN-III SYNTHASE"/>
    <property type="match status" value="1"/>
</dbReference>
<feature type="compositionally biased region" description="Basic and acidic residues" evidence="1">
    <location>
        <begin position="400"/>
        <end position="429"/>
    </location>
</feature>
<dbReference type="InterPro" id="IPR036108">
    <property type="entry name" value="4pyrrol_syn_uPrphyn_synt_sf"/>
</dbReference>
<protein>
    <submittedName>
        <fullName evidence="3">Tetrapyrrole biosynthesis, uroporphyrinogen III synthase</fullName>
    </submittedName>
</protein>
<evidence type="ECO:0000256" key="1">
    <source>
        <dbReference type="SAM" id="MobiDB-lite"/>
    </source>
</evidence>
<dbReference type="PANTHER" id="PTHR12390">
    <property type="entry name" value="UROPORPHYRINOGEN III SYNTHASE"/>
    <property type="match status" value="1"/>
</dbReference>
<evidence type="ECO:0000259" key="2">
    <source>
        <dbReference type="Pfam" id="PF02602"/>
    </source>
</evidence>
<gene>
    <name evidence="3" type="ORF">K490DRAFT_18654</name>
</gene>
<dbReference type="GO" id="GO:0005829">
    <property type="term" value="C:cytosol"/>
    <property type="evidence" value="ECO:0007669"/>
    <property type="project" value="TreeGrafter"/>
</dbReference>
<keyword evidence="4" id="KW-1185">Reference proteome</keyword>
<feature type="region of interest" description="Disordered" evidence="1">
    <location>
        <begin position="301"/>
        <end position="444"/>
    </location>
</feature>
<feature type="compositionally biased region" description="Basic and acidic residues" evidence="1">
    <location>
        <begin position="669"/>
        <end position="696"/>
    </location>
</feature>